<dbReference type="EMBL" id="JAQQAF010000002">
    <property type="protein sequence ID" value="KAJ8503789.1"/>
    <property type="molecule type" value="Genomic_DNA"/>
</dbReference>
<keyword evidence="3" id="KW-1185">Reference proteome</keyword>
<dbReference type="Proteomes" id="UP001222027">
    <property type="component" value="Unassembled WGS sequence"/>
</dbReference>
<name>A0AAV8RKI4_ENSVE</name>
<evidence type="ECO:0000256" key="1">
    <source>
        <dbReference type="SAM" id="MobiDB-lite"/>
    </source>
</evidence>
<sequence>MTSSNGGAQNLAPSTLQLYVESTQEFADERRCAKQEQHAEKKRLSRDHMLRPMSSLPPRERRELKDCHCSSASPDLSGPPKSQYGCPVLGNRTPCKGGRRTAVEGGRDE</sequence>
<dbReference type="AlphaFoldDB" id="A0AAV8RKI4"/>
<organism evidence="2 3">
    <name type="scientific">Ensete ventricosum</name>
    <name type="common">Abyssinian banana</name>
    <name type="synonym">Musa ensete</name>
    <dbReference type="NCBI Taxonomy" id="4639"/>
    <lineage>
        <taxon>Eukaryota</taxon>
        <taxon>Viridiplantae</taxon>
        <taxon>Streptophyta</taxon>
        <taxon>Embryophyta</taxon>
        <taxon>Tracheophyta</taxon>
        <taxon>Spermatophyta</taxon>
        <taxon>Magnoliopsida</taxon>
        <taxon>Liliopsida</taxon>
        <taxon>Zingiberales</taxon>
        <taxon>Musaceae</taxon>
        <taxon>Ensete</taxon>
    </lineage>
</organism>
<feature type="region of interest" description="Disordered" evidence="1">
    <location>
        <begin position="29"/>
        <end position="109"/>
    </location>
</feature>
<gene>
    <name evidence="2" type="ORF">OPV22_004675</name>
</gene>
<feature type="compositionally biased region" description="Basic and acidic residues" evidence="1">
    <location>
        <begin position="29"/>
        <end position="39"/>
    </location>
</feature>
<accession>A0AAV8RKI4</accession>
<feature type="compositionally biased region" description="Basic and acidic residues" evidence="1">
    <location>
        <begin position="58"/>
        <end position="68"/>
    </location>
</feature>
<protein>
    <submittedName>
        <fullName evidence="2">Uncharacterized protein</fullName>
    </submittedName>
</protein>
<evidence type="ECO:0000313" key="2">
    <source>
        <dbReference type="EMBL" id="KAJ8503789.1"/>
    </source>
</evidence>
<proteinExistence type="predicted"/>
<evidence type="ECO:0000313" key="3">
    <source>
        <dbReference type="Proteomes" id="UP001222027"/>
    </source>
</evidence>
<comment type="caution">
    <text evidence="2">The sequence shown here is derived from an EMBL/GenBank/DDBJ whole genome shotgun (WGS) entry which is preliminary data.</text>
</comment>
<reference evidence="2 3" key="1">
    <citation type="submission" date="2022-12" db="EMBL/GenBank/DDBJ databases">
        <title>Chromosome-scale assembly of the Ensete ventricosum genome.</title>
        <authorList>
            <person name="Dussert Y."/>
            <person name="Stocks J."/>
            <person name="Wendawek A."/>
            <person name="Woldeyes F."/>
            <person name="Nichols R.A."/>
            <person name="Borrell J.S."/>
        </authorList>
    </citation>
    <scope>NUCLEOTIDE SEQUENCE [LARGE SCALE GENOMIC DNA]</scope>
    <source>
        <strain evidence="3">cv. Maze</strain>
        <tissue evidence="2">Seeds</tissue>
    </source>
</reference>